<protein>
    <recommendedName>
        <fullName evidence="3">HTH domain-containing protein</fullName>
    </recommendedName>
</protein>
<gene>
    <name evidence="1" type="ORF">U6A24_02090</name>
</gene>
<dbReference type="Proteomes" id="UP001327027">
    <property type="component" value="Unassembled WGS sequence"/>
</dbReference>
<sequence length="99" mass="11576">MKPSKKGKQIMSIIIKQIEIIERIDQLIRLQATGTPSQLARRLEISKTKLHRTITIMRELHAPIVFDLTIQSYVYEEEVGFEFGFYKGRQRSRLNPFVG</sequence>
<evidence type="ECO:0008006" key="3">
    <source>
        <dbReference type="Google" id="ProtNLM"/>
    </source>
</evidence>
<reference evidence="1 2" key="1">
    <citation type="journal article" date="2013" name="Int. J. Syst. Evol. Microbiol.">
        <title>Aquimarina gracilis sp. nov., isolated from the gut microflora of a mussel, Mytilus coruscus, and emended description of Aquimarina spongiae.</title>
        <authorList>
            <person name="Park S.C."/>
            <person name="Choe H.N."/>
            <person name="Baik K.S."/>
            <person name="Seong C.N."/>
        </authorList>
    </citation>
    <scope>NUCLEOTIDE SEQUENCE [LARGE SCALE GENOMIC DNA]</scope>
    <source>
        <strain evidence="1 2">PSC32</strain>
    </source>
</reference>
<evidence type="ECO:0000313" key="2">
    <source>
        <dbReference type="Proteomes" id="UP001327027"/>
    </source>
</evidence>
<proteinExistence type="predicted"/>
<evidence type="ECO:0000313" key="1">
    <source>
        <dbReference type="EMBL" id="MEB3344228.1"/>
    </source>
</evidence>
<keyword evidence="2" id="KW-1185">Reference proteome</keyword>
<dbReference type="RefSeq" id="WP_324178278.1">
    <property type="nucleotide sequence ID" value="NZ_BAABAW010000016.1"/>
</dbReference>
<organism evidence="1 2">
    <name type="scientific">Aquimarina gracilis</name>
    <dbReference type="NCBI Taxonomy" id="874422"/>
    <lineage>
        <taxon>Bacteria</taxon>
        <taxon>Pseudomonadati</taxon>
        <taxon>Bacteroidota</taxon>
        <taxon>Flavobacteriia</taxon>
        <taxon>Flavobacteriales</taxon>
        <taxon>Flavobacteriaceae</taxon>
        <taxon>Aquimarina</taxon>
    </lineage>
</organism>
<dbReference type="EMBL" id="JAYKLX010000001">
    <property type="protein sequence ID" value="MEB3344228.1"/>
    <property type="molecule type" value="Genomic_DNA"/>
</dbReference>
<accession>A0ABU5ZQN2</accession>
<comment type="caution">
    <text evidence="1">The sequence shown here is derived from an EMBL/GenBank/DDBJ whole genome shotgun (WGS) entry which is preliminary data.</text>
</comment>
<name>A0ABU5ZQN2_9FLAO</name>